<keyword evidence="1" id="KW-0238">DNA-binding</keyword>
<dbReference type="InterPro" id="IPR050090">
    <property type="entry name" value="Tyrosine_recombinase_XerCD"/>
</dbReference>
<dbReference type="SUPFAM" id="SSF56349">
    <property type="entry name" value="DNA breaking-rejoining enzymes"/>
    <property type="match status" value="1"/>
</dbReference>
<dbReference type="GO" id="GO:0006310">
    <property type="term" value="P:DNA recombination"/>
    <property type="evidence" value="ECO:0007669"/>
    <property type="project" value="UniProtKB-KW"/>
</dbReference>
<dbReference type="AlphaFoldDB" id="A0A484NYX2"/>
<evidence type="ECO:0000313" key="4">
    <source>
        <dbReference type="EMBL" id="VFR18852.1"/>
    </source>
</evidence>
<keyword evidence="2" id="KW-0233">DNA recombination</keyword>
<evidence type="ECO:0000256" key="1">
    <source>
        <dbReference type="ARBA" id="ARBA00023125"/>
    </source>
</evidence>
<dbReference type="Pfam" id="PF20172">
    <property type="entry name" value="DUF6538"/>
    <property type="match status" value="1"/>
</dbReference>
<evidence type="ECO:0000259" key="3">
    <source>
        <dbReference type="Pfam" id="PF20172"/>
    </source>
</evidence>
<evidence type="ECO:0000256" key="2">
    <source>
        <dbReference type="ARBA" id="ARBA00023172"/>
    </source>
</evidence>
<organism evidence="4">
    <name type="scientific">plant metagenome</name>
    <dbReference type="NCBI Taxonomy" id="1297885"/>
    <lineage>
        <taxon>unclassified sequences</taxon>
        <taxon>metagenomes</taxon>
        <taxon>organismal metagenomes</taxon>
    </lineage>
</organism>
<dbReference type="GO" id="GO:0015074">
    <property type="term" value="P:DNA integration"/>
    <property type="evidence" value="ECO:0007669"/>
    <property type="project" value="InterPro"/>
</dbReference>
<dbReference type="InterPro" id="IPR046668">
    <property type="entry name" value="DUF6538"/>
</dbReference>
<dbReference type="Gene3D" id="1.10.443.10">
    <property type="entry name" value="Intergrase catalytic core"/>
    <property type="match status" value="1"/>
</dbReference>
<dbReference type="EMBL" id="CAADIF010000007">
    <property type="protein sequence ID" value="VFR70670.1"/>
    <property type="molecule type" value="Genomic_DNA"/>
</dbReference>
<dbReference type="CDD" id="cd01184">
    <property type="entry name" value="INT_C_like_1"/>
    <property type="match status" value="1"/>
</dbReference>
<name>A0A484NYX2_9ZZZZ</name>
<reference evidence="4" key="1">
    <citation type="submission" date="2019-03" db="EMBL/GenBank/DDBJ databases">
        <authorList>
            <person name="Danneels B."/>
        </authorList>
    </citation>
    <scope>NUCLEOTIDE SEQUENCE</scope>
</reference>
<dbReference type="InterPro" id="IPR011010">
    <property type="entry name" value="DNA_brk_join_enz"/>
</dbReference>
<dbReference type="InterPro" id="IPR013762">
    <property type="entry name" value="Integrase-like_cat_sf"/>
</dbReference>
<sequence length="602" mass="67947">MPALPTGLVCHSSGTYYLRRRIPTDILSCYPGKQELSRSLRTKSYRAALELHRLAEAKLTAEWHAHRQRLVENDAQQSVVAVTHIRSLTPEAIAEICTHFEAASLAGEEARRMSGEPYSDEEIEEYQAGYQAAIVDSKRALARGQLDVFRAALDQFLDLYRYQVKAPEEDMKRLTRAFAHMAVQTNLKLLSRYDGNDVPTPVFGKTVTTPLLSSVTKEYLRYYRKLDKPSMLKKVEGVLAMLVEVIGDKPIGTLKQADLMRFTDGVQCMPPHWKVVCRRRNLSLPDLIALEEGEISKGTFDGTYMATLRPFVDWCRSNKQDDGWPLSITLEKVKYVGSRKKTDRRQRAMSPTDLVRLFQGAEMKAFAMDARQAHRFWLPHLGLFTGARMNELCQLNPQVDICQDESGLWFLDMNEDSPGHAKIKKSVKTGGSRRQVPIHSQLIALGFLDYVKHVKAQGHTLLFPDFPPSVRRAAPKAGDWFRELIRQLGLRDETPGARLVGMHAFRSTLLRQAMLLGVDEIEAITGHSMEISDNRTEGDKKPSKVVRNYQGGLPIPMLSQLLERVSYQGLSFYTPVSPTAHSVARQQKACTPKVLVQANVQD</sequence>
<dbReference type="PANTHER" id="PTHR30349:SF41">
    <property type="entry name" value="INTEGRASE_RECOMBINASE PROTEIN MJ0367-RELATED"/>
    <property type="match status" value="1"/>
</dbReference>
<proteinExistence type="predicted"/>
<protein>
    <submittedName>
        <fullName evidence="4">Integrase</fullName>
    </submittedName>
</protein>
<accession>A0A484NYX2</accession>
<feature type="domain" description="DUF6538" evidence="3">
    <location>
        <begin position="13"/>
        <end position="68"/>
    </location>
</feature>
<dbReference type="GO" id="GO:0003677">
    <property type="term" value="F:DNA binding"/>
    <property type="evidence" value="ECO:0007669"/>
    <property type="project" value="UniProtKB-KW"/>
</dbReference>
<dbReference type="PANTHER" id="PTHR30349">
    <property type="entry name" value="PHAGE INTEGRASE-RELATED"/>
    <property type="match status" value="1"/>
</dbReference>
<evidence type="ECO:0000313" key="5">
    <source>
        <dbReference type="EMBL" id="VFR70670.1"/>
    </source>
</evidence>
<gene>
    <name evidence="4" type="ORF">ANK1_1106</name>
    <name evidence="5" type="ORF">ANK2_1106</name>
</gene>
<dbReference type="EMBL" id="CAADIA010000001">
    <property type="protein sequence ID" value="VFR18852.1"/>
    <property type="molecule type" value="Genomic_DNA"/>
</dbReference>